<feature type="region of interest" description="Disordered" evidence="1">
    <location>
        <begin position="873"/>
        <end position="974"/>
    </location>
</feature>
<feature type="compositionally biased region" description="Basic and acidic residues" evidence="1">
    <location>
        <begin position="788"/>
        <end position="838"/>
    </location>
</feature>
<feature type="compositionally biased region" description="Basic and acidic residues" evidence="1">
    <location>
        <begin position="746"/>
        <end position="757"/>
    </location>
</feature>
<dbReference type="VEuPathDB" id="CryptoDB:Chro.10078"/>
<proteinExistence type="predicted"/>
<name>A0A0S4T9U9_CRYHO</name>
<dbReference type="VEuPathDB" id="CryptoDB:ChTU502y2012_411g0490"/>
<dbReference type="VEuPathDB" id="CryptoDB:CHUDEA1_650"/>
<sequence length="1273" mass="145816">MFEKSGFNLIFSLILLYSTFQICYSEEIGRNYEEGSNLISCFDPPFDGLEIPGRGILMVHKGHRLIPLIIPSDSEFCDSPRNLFEIENDIWDNNILIPKDYEEFSQLVNEAKDVAEKDEQIISALNDLLMTNDGAKSSQKTDNIGMHVVNEPTIIPDYVFPLHGNSHPHGHTELINKNDEEISDFEDSSLLDDLDISKNDDGIKMRMFMFKEFSMDYLARKGLPLNINEEAMYSPENFDFFNSNWPSREKELNIEVLPNSIWRVFLASGILTSITTTNMSEEMRKMLVLESLNAFFNGLERYYLQNMDSDLDSKYYSYLNGLGVENALDTIKYYRESVKFQQDSKGDNSIMSENKDKEYTKSQEFTSNDLSNSSINSSSLEVPDTFEESSISRSVSETNKKQYENSVVAIDNSQSGEILSKSIKGEKSQAIEIDPNSQLETFVKLRIKWFNIFVNDYLGRLGIKFSILEEYCNNPLVIEFFKTVIPISEGLPEVILDIFMGSGFGSQFSDSTTEDEKIHIVYDIWTIFNQIEREIFNGQTIANGYLLKKDLFDVEIREAMRQHWDGNLNDTANKLIHLSKQRTISQEKSEIEPIFEDELIRNRERAKEMGIFKGEKSRSNGELSKSSKGISEMYNIGSETEDSKAGDSSKKSELDEKSIIGKKKKKNKKRKSQQKKNNRGKEKRSGILNKAKELLESFKKEPEVHASEESKAKSSENDISSSESTLDDVEKSSDSPFNLLNFGSPIKDEQENSEFSERFGIDTLFEKSFEDLNEPKKLGGEPSFPSLEKSKLEEKLNNSEKNNEFEPEKSEIPTSLKEEVKEKEKMDLSEQSPKKEPSADVSPETTVMVNLFEDIPLADESFNSEDSFKLKGNEDIIKKNDQISQDISEKSVKKVDNGLGSQYETTSLPENEDLENYSVPSYREENIFHYEPTGETSKTEPSNSSKYLPKEDDDLSEEETKEDSEEGDTRVSDKEKPIKKKFSKIFENKLSTLFANTKKFFGFDKKSSKEDLASSDQIKGNQDQYLNVEEEYKNLTKIIIYFIQSYAALRYKFADKAVIENSFDEINEIVKSSIHFHQGTTEFDNIDMEKAIKKIASMLGGGSFTALKSIGLTTKDITANLKRYLIKLFPTEITQEHYKKDKKLNTTNFWLKQHFTQDVTKDGMIPEQLERPFIIETSQDLIAKSNDPGSIETKAENLCKRIPSILEKFFDKSITKKINHKDFDCLAVVAANELYGLSLSNSLYLFLFDYKTNYWRFLTTDLSISISQILENE</sequence>
<protein>
    <submittedName>
        <fullName evidence="3">Uncharacterized protein</fullName>
    </submittedName>
</protein>
<dbReference type="OrthoDB" id="340624at2759"/>
<feature type="region of interest" description="Disordered" evidence="1">
    <location>
        <begin position="634"/>
        <end position="757"/>
    </location>
</feature>
<reference evidence="3" key="1">
    <citation type="submission" date="2015-08" db="EMBL/GenBank/DDBJ databases">
        <authorList>
            <person name="Babu N.S."/>
            <person name="Beckwith C.J."/>
            <person name="Beseler K.G."/>
            <person name="Brison A."/>
            <person name="Carone J.V."/>
            <person name="Caskin T.P."/>
            <person name="Diamond M."/>
            <person name="Durham M.E."/>
            <person name="Foxe J.M."/>
            <person name="Go M."/>
            <person name="Henderson B.A."/>
            <person name="Jones I.B."/>
            <person name="McGettigan J.A."/>
            <person name="Micheletti S.J."/>
            <person name="Nasrallah M.E."/>
            <person name="Ortiz D."/>
            <person name="Piller C.R."/>
            <person name="Privatt S.R."/>
            <person name="Schneider S.L."/>
            <person name="Sharp S."/>
            <person name="Smith T.C."/>
            <person name="Stanton J.D."/>
            <person name="Ullery H.E."/>
            <person name="Wilson R.J."/>
            <person name="Serrano M.G."/>
            <person name="Buck G."/>
            <person name="Lee V."/>
            <person name="Wang Y."/>
            <person name="Carvalho R."/>
            <person name="Voegtly L."/>
            <person name="Shi R."/>
            <person name="Duckworth R."/>
            <person name="Johnson A."/>
            <person name="Loviza R."/>
            <person name="Walstead R."/>
            <person name="Shah Z."/>
            <person name="Kiflezghi M."/>
            <person name="Wade K."/>
            <person name="Ball S.L."/>
            <person name="Bradley K.W."/>
            <person name="Asai D.J."/>
            <person name="Bowman C.A."/>
            <person name="Russell D.A."/>
            <person name="Pope W.H."/>
            <person name="Jacobs-Sera D."/>
            <person name="Hendrix R.W."/>
            <person name="Hatfull G.F."/>
        </authorList>
    </citation>
    <scope>NUCLEOTIDE SEQUENCE [LARGE SCALE GENOMIC DNA]</scope>
</reference>
<feature type="compositionally biased region" description="Low complexity" evidence="1">
    <location>
        <begin position="367"/>
        <end position="379"/>
    </location>
</feature>
<feature type="compositionally biased region" description="Basic and acidic residues" evidence="1">
    <location>
        <begin position="641"/>
        <end position="659"/>
    </location>
</feature>
<feature type="signal peptide" evidence="2">
    <location>
        <begin position="1"/>
        <end position="25"/>
    </location>
</feature>
<evidence type="ECO:0000256" key="2">
    <source>
        <dbReference type="SAM" id="SignalP"/>
    </source>
</evidence>
<feature type="region of interest" description="Disordered" evidence="1">
    <location>
        <begin position="344"/>
        <end position="380"/>
    </location>
</feature>
<dbReference type="AlphaFoldDB" id="A0A0S4T9U9"/>
<organism evidence="3">
    <name type="scientific">Cryptosporidium hominis</name>
    <dbReference type="NCBI Taxonomy" id="237895"/>
    <lineage>
        <taxon>Eukaryota</taxon>
        <taxon>Sar</taxon>
        <taxon>Alveolata</taxon>
        <taxon>Apicomplexa</taxon>
        <taxon>Conoidasida</taxon>
        <taxon>Coccidia</taxon>
        <taxon>Eucoccidiorida</taxon>
        <taxon>Eimeriorina</taxon>
        <taxon>Cryptosporidiidae</taxon>
        <taxon>Cryptosporidium</taxon>
    </lineage>
</organism>
<feature type="compositionally biased region" description="Acidic residues" evidence="1">
    <location>
        <begin position="951"/>
        <end position="966"/>
    </location>
</feature>
<feature type="compositionally biased region" description="Polar residues" evidence="1">
    <location>
        <begin position="899"/>
        <end position="909"/>
    </location>
</feature>
<feature type="region of interest" description="Disordered" evidence="1">
    <location>
        <begin position="772"/>
        <end position="846"/>
    </location>
</feature>
<evidence type="ECO:0000313" key="3">
    <source>
        <dbReference type="EMBL" id="CUV04006.1"/>
    </source>
</evidence>
<dbReference type="Proteomes" id="UP000199752">
    <property type="component" value="Chromosome 1"/>
</dbReference>
<dbReference type="EMBL" id="LN877947">
    <property type="protein sequence ID" value="CUV04006.1"/>
    <property type="molecule type" value="Genomic_DNA"/>
</dbReference>
<keyword evidence="2" id="KW-0732">Signal</keyword>
<dbReference type="VEuPathDB" id="CryptoDB:GY17_00001066"/>
<feature type="compositionally biased region" description="Polar residues" evidence="1">
    <location>
        <begin position="934"/>
        <end position="946"/>
    </location>
</feature>
<feature type="compositionally biased region" description="Basic residues" evidence="1">
    <location>
        <begin position="660"/>
        <end position="678"/>
    </location>
</feature>
<accession>A0A0S4T9U9</accession>
<gene>
    <name evidence="3" type="ORF">CHUDEA1_650</name>
</gene>
<feature type="chain" id="PRO_5006627614" evidence="2">
    <location>
        <begin position="26"/>
        <end position="1273"/>
    </location>
</feature>
<evidence type="ECO:0000256" key="1">
    <source>
        <dbReference type="SAM" id="MobiDB-lite"/>
    </source>
</evidence>
<feature type="compositionally biased region" description="Basic and acidic residues" evidence="1">
    <location>
        <begin position="873"/>
        <end position="896"/>
    </location>
</feature>
<feature type="compositionally biased region" description="Basic and acidic residues" evidence="1">
    <location>
        <begin position="679"/>
        <end position="716"/>
    </location>
</feature>